<evidence type="ECO:0000313" key="1">
    <source>
        <dbReference type="EMBL" id="SMC46257.1"/>
    </source>
</evidence>
<protein>
    <recommendedName>
        <fullName evidence="3">Glycosyltransferase family 1 protein</fullName>
    </recommendedName>
</protein>
<reference evidence="1 2" key="1">
    <citation type="submission" date="2017-04" db="EMBL/GenBank/DDBJ databases">
        <authorList>
            <person name="Afonso C.L."/>
            <person name="Miller P.J."/>
            <person name="Scott M.A."/>
            <person name="Spackman E."/>
            <person name="Goraichik I."/>
            <person name="Dimitrov K.M."/>
            <person name="Suarez D.L."/>
            <person name="Swayne D.E."/>
        </authorList>
    </citation>
    <scope>NUCLEOTIDE SEQUENCE [LARGE SCALE GENOMIC DNA]</scope>
    <source>
        <strain evidence="1 2">CGMCC 1.12644</strain>
    </source>
</reference>
<dbReference type="STRING" id="1387277.SAMN06295998_101464"/>
<accession>A0A1W1ZD05</accession>
<keyword evidence="2" id="KW-1185">Reference proteome</keyword>
<organism evidence="1 2">
    <name type="scientific">Primorskyibacter flagellatus</name>
    <dbReference type="NCBI Taxonomy" id="1387277"/>
    <lineage>
        <taxon>Bacteria</taxon>
        <taxon>Pseudomonadati</taxon>
        <taxon>Pseudomonadota</taxon>
        <taxon>Alphaproteobacteria</taxon>
        <taxon>Rhodobacterales</taxon>
        <taxon>Roseobacteraceae</taxon>
        <taxon>Primorskyibacter</taxon>
    </lineage>
</organism>
<dbReference type="EMBL" id="FWYD01000001">
    <property type="protein sequence ID" value="SMC46257.1"/>
    <property type="molecule type" value="Genomic_DNA"/>
</dbReference>
<dbReference type="AlphaFoldDB" id="A0A1W1ZD05"/>
<proteinExistence type="predicted"/>
<name>A0A1W1ZD05_9RHOB</name>
<gene>
    <name evidence="1" type="ORF">SAMN06295998_101464</name>
</gene>
<evidence type="ECO:0008006" key="3">
    <source>
        <dbReference type="Google" id="ProtNLM"/>
    </source>
</evidence>
<dbReference type="Proteomes" id="UP000192330">
    <property type="component" value="Unassembled WGS sequence"/>
</dbReference>
<dbReference type="RefSeq" id="WP_143514462.1">
    <property type="nucleotide sequence ID" value="NZ_FWYD01000001.1"/>
</dbReference>
<sequence>MSLQTIYFVYTERKIHVGSTFMRCVQMNEILNATFGDRISARLVVMPERKSEGFAAQERWALSMPRDAVYFFAKTSVRSLTTVAARILGLRARGILFDHVDEEPQKLRLELADRHICCSYAQLQRFRAMGPEVASKARLVLHAADIRLHNLPQAQQEHFAPLYLGDPLNTQIPETLRSEIEVLNARDQNEFRAVLRHLPEYNLHFAARLFQSGLEQTAKPFLKGFTAAHIGANILLPRNVEDAEHFLGADYPYFYDESEGVETAFERAYDDFGGDNWRKARERMSAMSNAVKPKMIASQLLDVVDEFY</sequence>
<dbReference type="OrthoDB" id="5110798at2"/>
<evidence type="ECO:0000313" key="2">
    <source>
        <dbReference type="Proteomes" id="UP000192330"/>
    </source>
</evidence>